<evidence type="ECO:0000313" key="3">
    <source>
        <dbReference type="Proteomes" id="UP000501780"/>
    </source>
</evidence>
<keyword evidence="2" id="KW-0378">Hydrolase</keyword>
<evidence type="ECO:0000256" key="1">
    <source>
        <dbReference type="SAM" id="SignalP"/>
    </source>
</evidence>
<dbReference type="PANTHER" id="PTHR47791">
    <property type="entry name" value="MEIOTICALLY UP-REGULATED GENE 191 PROTEIN"/>
    <property type="match status" value="1"/>
</dbReference>
<dbReference type="InterPro" id="IPR005198">
    <property type="entry name" value="Glyco_hydro_76"/>
</dbReference>
<name>A0A6H0KLV1_9BACE</name>
<feature type="signal peptide" evidence="1">
    <location>
        <begin position="1"/>
        <end position="19"/>
    </location>
</feature>
<dbReference type="Pfam" id="PF03663">
    <property type="entry name" value="Glyco_hydro_76"/>
    <property type="match status" value="1"/>
</dbReference>
<proteinExistence type="predicted"/>
<feature type="chain" id="PRO_5026338480" evidence="1">
    <location>
        <begin position="20"/>
        <end position="386"/>
    </location>
</feature>
<dbReference type="InterPro" id="IPR053169">
    <property type="entry name" value="MUG_Protein"/>
</dbReference>
<dbReference type="KEGG" id="bfc:BacF7301_07620"/>
<dbReference type="RefSeq" id="WP_167961696.1">
    <property type="nucleotide sequence ID" value="NZ_CP050831.1"/>
</dbReference>
<keyword evidence="3" id="KW-1185">Reference proteome</keyword>
<dbReference type="GO" id="GO:0005975">
    <property type="term" value="P:carbohydrate metabolic process"/>
    <property type="evidence" value="ECO:0007669"/>
    <property type="project" value="InterPro"/>
</dbReference>
<dbReference type="PIRSF" id="PIRSF021505">
    <property type="entry name" value="O_gly_hdrol"/>
    <property type="match status" value="1"/>
</dbReference>
<dbReference type="PANTHER" id="PTHR47791:SF4">
    <property type="entry name" value="(PUTATIVE SECRETED PROTEIN)-RELATED"/>
    <property type="match status" value="1"/>
</dbReference>
<organism evidence="2 3">
    <name type="scientific">Bacteroides faecium</name>
    <dbReference type="NCBI Taxonomy" id="2715212"/>
    <lineage>
        <taxon>Bacteria</taxon>
        <taxon>Pseudomonadati</taxon>
        <taxon>Bacteroidota</taxon>
        <taxon>Bacteroidia</taxon>
        <taxon>Bacteroidales</taxon>
        <taxon>Bacteroidaceae</taxon>
        <taxon>Bacteroides</taxon>
    </lineage>
</organism>
<dbReference type="Proteomes" id="UP000501780">
    <property type="component" value="Chromosome"/>
</dbReference>
<dbReference type="InterPro" id="IPR014512">
    <property type="entry name" value="O_gly_hydro"/>
</dbReference>
<reference evidence="2 3" key="1">
    <citation type="submission" date="2020-03" db="EMBL/GenBank/DDBJ databases">
        <title>Genomic analysis of Bacteroides faecium CBA7301.</title>
        <authorList>
            <person name="Kim J."/>
            <person name="Roh S.W."/>
        </authorList>
    </citation>
    <scope>NUCLEOTIDE SEQUENCE [LARGE SCALE GENOMIC DNA]</scope>
    <source>
        <strain evidence="2 3">CBA7301</strain>
    </source>
</reference>
<protein>
    <submittedName>
        <fullName evidence="2">Hydrolase</fullName>
    </submittedName>
</protein>
<dbReference type="SUPFAM" id="SSF48208">
    <property type="entry name" value="Six-hairpin glycosidases"/>
    <property type="match status" value="1"/>
</dbReference>
<dbReference type="InterPro" id="IPR008928">
    <property type="entry name" value="6-hairpin_glycosidase_sf"/>
</dbReference>
<keyword evidence="1" id="KW-0732">Signal</keyword>
<dbReference type="GO" id="GO:0016787">
    <property type="term" value="F:hydrolase activity"/>
    <property type="evidence" value="ECO:0007669"/>
    <property type="project" value="UniProtKB-KW"/>
</dbReference>
<dbReference type="Gene3D" id="1.50.10.20">
    <property type="match status" value="1"/>
</dbReference>
<sequence length="386" mass="44186">MRNICFAACMLFCLTSAVGKTPGNARYLSIADSILYNILNLYQTNDGLLTETYPVNPDQKITYLAGGTQQNGTLKASFLWPYSGMMSGCVALYKATGDKKYKKILDKKILPGMEQYWDESRLPACYQSYPVKYGQHGRYYDDNIWIALDYCDYYQLTRKPASLAKAVALYQYIYSGWSDEMGGGIFWCEQKKEAKHTCSNAPSTVLGVKLYRLTKDAKYLEKAKETYAWTKKHLCDPEDHLYWDNINLKGSVSKEKYAYNSGQMIQAGVLLYEETGDEQYLHDAQLTAAGTDAFFRTKADKKDPAIKVHKDMAWFNVILFRGLKALYQIDKNPAYVDAMTANAIHAWENYRDKNGLLGRDWSGHNEEQYKWLLDNACLIEFFAEIN</sequence>
<dbReference type="AlphaFoldDB" id="A0A6H0KLV1"/>
<evidence type="ECO:0000313" key="2">
    <source>
        <dbReference type="EMBL" id="QIU94021.1"/>
    </source>
</evidence>
<dbReference type="EMBL" id="CP050831">
    <property type="protein sequence ID" value="QIU94021.1"/>
    <property type="molecule type" value="Genomic_DNA"/>
</dbReference>
<gene>
    <name evidence="2" type="ORF">BacF7301_07620</name>
</gene>
<accession>A0A6H0KLV1</accession>